<evidence type="ECO:0000256" key="1">
    <source>
        <dbReference type="SAM" id="MobiDB-lite"/>
    </source>
</evidence>
<reference evidence="2" key="2">
    <citation type="submission" date="2020-09" db="EMBL/GenBank/DDBJ databases">
        <authorList>
            <person name="Sun Q."/>
            <person name="Ohkuma M."/>
        </authorList>
    </citation>
    <scope>NUCLEOTIDE SEQUENCE</scope>
    <source>
        <strain evidence="2">JCM 4434</strain>
    </source>
</reference>
<dbReference type="EMBL" id="BMUB01000033">
    <property type="protein sequence ID" value="GGV04436.1"/>
    <property type="molecule type" value="Genomic_DNA"/>
</dbReference>
<evidence type="ECO:0000313" key="2">
    <source>
        <dbReference type="EMBL" id="GGV04436.1"/>
    </source>
</evidence>
<reference evidence="2" key="1">
    <citation type="journal article" date="2014" name="Int. J. Syst. Evol. Microbiol.">
        <title>Complete genome sequence of Corynebacterium casei LMG S-19264T (=DSM 44701T), isolated from a smear-ripened cheese.</title>
        <authorList>
            <consortium name="US DOE Joint Genome Institute (JGI-PGF)"/>
            <person name="Walter F."/>
            <person name="Albersmeier A."/>
            <person name="Kalinowski J."/>
            <person name="Ruckert C."/>
        </authorList>
    </citation>
    <scope>NUCLEOTIDE SEQUENCE</scope>
    <source>
        <strain evidence="2">JCM 4434</strain>
    </source>
</reference>
<organism evidence="2 3">
    <name type="scientific">Kitasatospora aureofaciens</name>
    <name type="common">Streptomyces aureofaciens</name>
    <dbReference type="NCBI Taxonomy" id="1894"/>
    <lineage>
        <taxon>Bacteria</taxon>
        <taxon>Bacillati</taxon>
        <taxon>Actinomycetota</taxon>
        <taxon>Actinomycetes</taxon>
        <taxon>Kitasatosporales</taxon>
        <taxon>Streptomycetaceae</taxon>
        <taxon>Kitasatospora</taxon>
    </lineage>
</organism>
<protein>
    <submittedName>
        <fullName evidence="2">Uncharacterized protein</fullName>
    </submittedName>
</protein>
<proteinExistence type="predicted"/>
<evidence type="ECO:0000313" key="3">
    <source>
        <dbReference type="Proteomes" id="UP000610124"/>
    </source>
</evidence>
<dbReference type="Proteomes" id="UP000610124">
    <property type="component" value="Unassembled WGS sequence"/>
</dbReference>
<feature type="region of interest" description="Disordered" evidence="1">
    <location>
        <begin position="272"/>
        <end position="314"/>
    </location>
</feature>
<accession>A0A8H9I1K6</accession>
<dbReference type="AlphaFoldDB" id="A0A8H9I1K6"/>
<comment type="caution">
    <text evidence="2">The sequence shown here is derived from an EMBL/GenBank/DDBJ whole genome shotgun (WGS) entry which is preliminary data.</text>
</comment>
<sequence length="314" mass="33054">MCHARTWLAPLHRLRAGTPDSGRDLFALAGAGLGDGCRLVRTAGDVCTAAPGRAFPTRGACARVSSTRPWPHWPVTPTGVESSADITLSPCQRAAPKDRVDTRRVPADLLTADECALVDAVAALTTGAVCPAARVVLAQGRLFTPAPWPRSGAPRRGAPGRCHRNALRLARLLPGAYVEGYALTTEGTVRAHAWCATGDGTVLDPAWSEGASRAYLGVPMAPEFVLAVQQRTLTKTRFLGVLDENVQARDAGRIFQAGVPLHGMLDIGRIPAAPFPNRSPTGVPSHHHRHVAPPAPTPSRATPGPLLQPVRGTG</sequence>
<gene>
    <name evidence="2" type="ORF">GCM10010502_68950</name>
</gene>
<name>A0A8H9I1K6_KITAU</name>